<gene>
    <name evidence="5" type="ORF">MSPICULIGERA_LOCUS18936</name>
</gene>
<evidence type="ECO:0000313" key="6">
    <source>
        <dbReference type="Proteomes" id="UP001177023"/>
    </source>
</evidence>
<dbReference type="PANTHER" id="PTHR21700:SF3">
    <property type="entry name" value="TRANSTHYRETIN-LIKE PROTEIN 5"/>
    <property type="match status" value="1"/>
</dbReference>
<sequence>MCPDGGMPYDYEECDPTARSQCPEGFTCRGGTLRGSSDAIVYVCCSTINMSIGDWFTDLDLAPSHIPYIPLVKLSSVYIADALTNASSPPIHVGDEVIALSYPSYVTASLSAVTFPVPPVGGGFLHILTIIDADAYPYALMLTANLLTPSSVNCLVGSQSPDFYFFISNGTVPEALSYRHQYSILVFSTPTRLQASGLSQTNTLTQSSNSLMDGCNDISCFFTKSTIGTQLGSPLAGSLFYHNMKTFYFMVLTLFQSASTFSFGSLFGGLGTTQAVGVRGILMCEGKPAANVKVKLWDSDRGIDLDDLMDSGVSDSRGHFELRGYTSEISTIDPQVDIYHDCNDGKKPCQRKVVLDIPDTAISEGKIPKTIFNMGTLELSGQMGEETRSCLNRM</sequence>
<comment type="caution">
    <text evidence="5">The sequence shown here is derived from an EMBL/GenBank/DDBJ whole genome shotgun (WGS) entry which is preliminary data.</text>
</comment>
<dbReference type="Pfam" id="PF01060">
    <property type="entry name" value="TTR-52"/>
    <property type="match status" value="1"/>
</dbReference>
<evidence type="ECO:0000256" key="1">
    <source>
        <dbReference type="ARBA" id="ARBA00004613"/>
    </source>
</evidence>
<dbReference type="Gene3D" id="2.60.40.3330">
    <property type="match status" value="1"/>
</dbReference>
<evidence type="ECO:0000256" key="4">
    <source>
        <dbReference type="ARBA" id="ARBA00022729"/>
    </source>
</evidence>
<evidence type="ECO:0000313" key="5">
    <source>
        <dbReference type="EMBL" id="CAJ0580752.1"/>
    </source>
</evidence>
<keyword evidence="3" id="KW-0964">Secreted</keyword>
<dbReference type="PANTHER" id="PTHR21700">
    <property type="entry name" value="TRANSTHYRETIN-LIKE FAMILY PROTEIN-RELATED"/>
    <property type="match status" value="1"/>
</dbReference>
<dbReference type="EMBL" id="CATQJA010002662">
    <property type="protein sequence ID" value="CAJ0580752.1"/>
    <property type="molecule type" value="Genomic_DNA"/>
</dbReference>
<organism evidence="5 6">
    <name type="scientific">Mesorhabditis spiculigera</name>
    <dbReference type="NCBI Taxonomy" id="96644"/>
    <lineage>
        <taxon>Eukaryota</taxon>
        <taxon>Metazoa</taxon>
        <taxon>Ecdysozoa</taxon>
        <taxon>Nematoda</taxon>
        <taxon>Chromadorea</taxon>
        <taxon>Rhabditida</taxon>
        <taxon>Rhabditina</taxon>
        <taxon>Rhabditomorpha</taxon>
        <taxon>Rhabditoidea</taxon>
        <taxon>Rhabditidae</taxon>
        <taxon>Mesorhabditinae</taxon>
        <taxon>Mesorhabditis</taxon>
    </lineage>
</organism>
<dbReference type="GO" id="GO:0005576">
    <property type="term" value="C:extracellular region"/>
    <property type="evidence" value="ECO:0007669"/>
    <property type="project" value="UniProtKB-SubCell"/>
</dbReference>
<keyword evidence="4" id="KW-0732">Signal</keyword>
<dbReference type="AlphaFoldDB" id="A0AA36D6L4"/>
<reference evidence="5" key="1">
    <citation type="submission" date="2023-06" db="EMBL/GenBank/DDBJ databases">
        <authorList>
            <person name="Delattre M."/>
        </authorList>
    </citation>
    <scope>NUCLEOTIDE SEQUENCE</scope>
    <source>
        <strain evidence="5">AF72</strain>
    </source>
</reference>
<comment type="subcellular location">
    <subcellularLocation>
        <location evidence="1">Secreted</location>
    </subcellularLocation>
</comment>
<dbReference type="InterPro" id="IPR038479">
    <property type="entry name" value="Transthyretin-like_sf"/>
</dbReference>
<accession>A0AA36D6L4</accession>
<evidence type="ECO:0000256" key="3">
    <source>
        <dbReference type="ARBA" id="ARBA00022525"/>
    </source>
</evidence>
<evidence type="ECO:0000256" key="2">
    <source>
        <dbReference type="ARBA" id="ARBA00010112"/>
    </source>
</evidence>
<proteinExistence type="inferred from homology"/>
<dbReference type="InterPro" id="IPR001534">
    <property type="entry name" value="Transthyretin-like"/>
</dbReference>
<feature type="non-terminal residue" evidence="5">
    <location>
        <position position="1"/>
    </location>
</feature>
<keyword evidence="6" id="KW-1185">Reference proteome</keyword>
<dbReference type="Proteomes" id="UP001177023">
    <property type="component" value="Unassembled WGS sequence"/>
</dbReference>
<dbReference type="GO" id="GO:0009986">
    <property type="term" value="C:cell surface"/>
    <property type="evidence" value="ECO:0007669"/>
    <property type="project" value="InterPro"/>
</dbReference>
<name>A0AA36D6L4_9BILA</name>
<protein>
    <recommendedName>
        <fullName evidence="7">Transthyretin-like family protein</fullName>
    </recommendedName>
</protein>
<evidence type="ECO:0008006" key="7">
    <source>
        <dbReference type="Google" id="ProtNLM"/>
    </source>
</evidence>
<comment type="similarity">
    <text evidence="2">Belongs to the nematode transthyretin-like family.</text>
</comment>